<dbReference type="GO" id="GO:0046872">
    <property type="term" value="F:metal ion binding"/>
    <property type="evidence" value="ECO:0007669"/>
    <property type="project" value="UniProtKB-KW"/>
</dbReference>
<keyword evidence="13" id="KW-1185">Reference proteome</keyword>
<evidence type="ECO:0000256" key="8">
    <source>
        <dbReference type="ARBA" id="ARBA00022833"/>
    </source>
</evidence>
<gene>
    <name evidence="12" type="ORF">PYK22_00251</name>
</gene>
<dbReference type="InterPro" id="IPR037175">
    <property type="entry name" value="KFase_sf"/>
</dbReference>
<dbReference type="InterPro" id="IPR007325">
    <property type="entry name" value="KFase/CYL"/>
</dbReference>
<dbReference type="PANTHER" id="PTHR31118:SF12">
    <property type="entry name" value="CYCLASE-LIKE PROTEIN 2"/>
    <property type="match status" value="1"/>
</dbReference>
<sequence length="217" mass="23916">MRIYDISVPIRSRTPVYPGDPPISIETWMALARGDVANVSQLRFGAHTGTHVDAPAHFISDGMKAEDLPLEALIGEAVVVEVPEEERAIEVSFLEKQDLPRYGRILFRTRNSSWWKNGTDRFREDYVYLTPEAARALVERGTLLVGIDYLSIEGYGSTDFPTHKILLNNGVVIVEGLNLSEVPGGIYELVCLPLLIAEGAGDGAPARAVLIERARSE</sequence>
<dbReference type="Pfam" id="PF04199">
    <property type="entry name" value="Cyclase"/>
    <property type="match status" value="1"/>
</dbReference>
<accession>A0A0B6WSP9</accession>
<dbReference type="FunFam" id="3.50.30.50:FF:000001">
    <property type="entry name" value="Kynurenine formamidase"/>
    <property type="match status" value="1"/>
</dbReference>
<comment type="catalytic activity">
    <reaction evidence="10">
        <text>N-formyl-L-kynurenine + H2O = L-kynurenine + formate + H(+)</text>
        <dbReference type="Rhea" id="RHEA:13009"/>
        <dbReference type="ChEBI" id="CHEBI:15377"/>
        <dbReference type="ChEBI" id="CHEBI:15378"/>
        <dbReference type="ChEBI" id="CHEBI:15740"/>
        <dbReference type="ChEBI" id="CHEBI:57959"/>
        <dbReference type="ChEBI" id="CHEBI:58629"/>
        <dbReference type="EC" id="3.5.1.9"/>
    </reaction>
</comment>
<dbReference type="OrthoDB" id="9796085at2"/>
<dbReference type="STRING" id="454194.PYK22_00251"/>
<proteinExistence type="predicted"/>
<reference evidence="12 13" key="1">
    <citation type="submission" date="2013-12" db="EMBL/GenBank/DDBJ databases">
        <authorList>
            <person name="Stott M."/>
        </authorList>
    </citation>
    <scope>NUCLEOTIDE SEQUENCE [LARGE SCALE GENOMIC DNA]</scope>
    <source>
        <strain evidence="12 13">K22</strain>
    </source>
</reference>
<keyword evidence="7 12" id="KW-0378">Hydrolase</keyword>
<evidence type="ECO:0000256" key="1">
    <source>
        <dbReference type="ARBA" id="ARBA00001947"/>
    </source>
</evidence>
<organism evidence="12 13">
    <name type="scientific">Pyrinomonas methylaliphatogenes</name>
    <dbReference type="NCBI Taxonomy" id="454194"/>
    <lineage>
        <taxon>Bacteria</taxon>
        <taxon>Pseudomonadati</taxon>
        <taxon>Acidobacteriota</taxon>
        <taxon>Blastocatellia</taxon>
        <taxon>Blastocatellales</taxon>
        <taxon>Pyrinomonadaceae</taxon>
        <taxon>Pyrinomonas</taxon>
    </lineage>
</organism>
<dbReference type="PANTHER" id="PTHR31118">
    <property type="entry name" value="CYCLASE-LIKE PROTEIN 2"/>
    <property type="match status" value="1"/>
</dbReference>
<dbReference type="EC" id="3.5.1.9" evidence="4"/>
<evidence type="ECO:0000256" key="11">
    <source>
        <dbReference type="ARBA" id="ARBA00060547"/>
    </source>
</evidence>
<evidence type="ECO:0000256" key="2">
    <source>
        <dbReference type="ARBA" id="ARBA00002204"/>
    </source>
</evidence>
<dbReference type="GO" id="GO:0019441">
    <property type="term" value="P:L-tryptophan catabolic process to kynurenine"/>
    <property type="evidence" value="ECO:0007669"/>
    <property type="project" value="InterPro"/>
</dbReference>
<evidence type="ECO:0000313" key="12">
    <source>
        <dbReference type="EMBL" id="CDM64258.1"/>
    </source>
</evidence>
<keyword evidence="8" id="KW-0862">Zinc</keyword>
<comment type="function">
    <text evidence="2">Catalyzes the hydrolysis of N-formyl-L-kynurenine to L-kynurenine, the second step in the kynurenine pathway of tryptophan degradation.</text>
</comment>
<dbReference type="GO" id="GO:0004061">
    <property type="term" value="F:arylformamidase activity"/>
    <property type="evidence" value="ECO:0007669"/>
    <property type="project" value="UniProtKB-EC"/>
</dbReference>
<keyword evidence="6" id="KW-0479">Metal-binding</keyword>
<comment type="subunit">
    <text evidence="3">Homodimer.</text>
</comment>
<comment type="cofactor">
    <cofactor evidence="1">
        <name>Zn(2+)</name>
        <dbReference type="ChEBI" id="CHEBI:29105"/>
    </cofactor>
</comment>
<dbReference type="EMBL" id="CBXV010000001">
    <property type="protein sequence ID" value="CDM64258.1"/>
    <property type="molecule type" value="Genomic_DNA"/>
</dbReference>
<evidence type="ECO:0000256" key="6">
    <source>
        <dbReference type="ARBA" id="ARBA00022723"/>
    </source>
</evidence>
<dbReference type="SUPFAM" id="SSF102198">
    <property type="entry name" value="Putative cyclase"/>
    <property type="match status" value="1"/>
</dbReference>
<evidence type="ECO:0000313" key="13">
    <source>
        <dbReference type="Proteomes" id="UP000031518"/>
    </source>
</evidence>
<name>A0A0B6WSP9_9BACT</name>
<evidence type="ECO:0000256" key="9">
    <source>
        <dbReference type="ARBA" id="ARBA00023079"/>
    </source>
</evidence>
<keyword evidence="9" id="KW-0823">Tryptophan catabolism</keyword>
<reference evidence="12 13" key="2">
    <citation type="submission" date="2015-01" db="EMBL/GenBank/DDBJ databases">
        <title>Complete genome sequence of Pyrinomonas methylaliphatogenes type strain K22T.</title>
        <authorList>
            <person name="Lee K.C.Y."/>
            <person name="Power J.F."/>
            <person name="Dunfield P.F."/>
            <person name="Morgan X.C."/>
            <person name="Huttenhower C."/>
            <person name="Stott M.B."/>
        </authorList>
    </citation>
    <scope>NUCLEOTIDE SEQUENCE [LARGE SCALE GENOMIC DNA]</scope>
    <source>
        <strain evidence="12 13">K22</strain>
    </source>
</reference>
<dbReference type="Gene3D" id="3.50.30.50">
    <property type="entry name" value="Putative cyclase"/>
    <property type="match status" value="1"/>
</dbReference>
<dbReference type="RefSeq" id="WP_041973683.1">
    <property type="nucleotide sequence ID" value="NZ_CBXV010000001.1"/>
</dbReference>
<evidence type="ECO:0000256" key="3">
    <source>
        <dbReference type="ARBA" id="ARBA00011738"/>
    </source>
</evidence>
<dbReference type="AlphaFoldDB" id="A0A0B6WSP9"/>
<protein>
    <recommendedName>
        <fullName evidence="5">Kynurenine formamidase</fullName>
        <ecNumber evidence="4">3.5.1.9</ecNumber>
    </recommendedName>
</protein>
<evidence type="ECO:0000256" key="5">
    <source>
        <dbReference type="ARBA" id="ARBA00014889"/>
    </source>
</evidence>
<evidence type="ECO:0000256" key="10">
    <source>
        <dbReference type="ARBA" id="ARBA00048496"/>
    </source>
</evidence>
<dbReference type="Proteomes" id="UP000031518">
    <property type="component" value="Unassembled WGS sequence"/>
</dbReference>
<evidence type="ECO:0000256" key="4">
    <source>
        <dbReference type="ARBA" id="ARBA00012930"/>
    </source>
</evidence>
<comment type="pathway">
    <text evidence="11">Amino-acid degradation; L-tryptophan degradation via kynurenine pathway; L-kynurenine from L-tryptophan: step 2/2.</text>
</comment>
<evidence type="ECO:0000256" key="7">
    <source>
        <dbReference type="ARBA" id="ARBA00022801"/>
    </source>
</evidence>